<dbReference type="CDD" id="cd06558">
    <property type="entry name" value="crotonase-like"/>
    <property type="match status" value="1"/>
</dbReference>
<reference evidence="8 10" key="1">
    <citation type="journal article" date="2015" name="Nat. Commun.">
        <title>Production of butyrate from lysine and the Amadori product fructoselysine by a human gut commensal.</title>
        <authorList>
            <person name="Bui T.P."/>
            <person name="Ritari J."/>
            <person name="Boeren S."/>
            <person name="de Waard P."/>
            <person name="Plugge C.M."/>
            <person name="de Vos W.M."/>
        </authorList>
    </citation>
    <scope>NUCLEOTIDE SEQUENCE [LARGE SCALE GENOMIC DNA]</scope>
    <source>
        <strain evidence="8 10">AF211</strain>
    </source>
</reference>
<dbReference type="FunFam" id="3.90.226.10:FF:000009">
    <property type="entry name" value="Carnitinyl-CoA dehydratase"/>
    <property type="match status" value="1"/>
</dbReference>
<evidence type="ECO:0000256" key="5">
    <source>
        <dbReference type="ARBA" id="ARBA00050624"/>
    </source>
</evidence>
<dbReference type="Proteomes" id="UP000064844">
    <property type="component" value="Chromosome"/>
</dbReference>
<comment type="catalytic activity">
    <reaction evidence="5">
        <text>a short-chain (3S)-3-hydroxyacyl-CoA = a short-chain (2E)-enoyl-CoA + H2O</text>
        <dbReference type="Rhea" id="RHEA:52664"/>
        <dbReference type="ChEBI" id="CHEBI:15377"/>
        <dbReference type="ChEBI" id="CHEBI:87488"/>
        <dbReference type="ChEBI" id="CHEBI:136760"/>
        <dbReference type="EC" id="4.2.1.150"/>
    </reaction>
</comment>
<sequence length="260" mass="27386">MEYEHLLYTVSDQTAIVTLNRPKAWNALCGALNTELESAIRRADGDPAVRAIVLTGGPKVFAAGADVKQMADATPMTAARTAEQGQQINELIESIGLPVIAAVNGMALGGGCELAMACDFRVAGKSAVFGQPEVGLGILPGAGGTQRLALLAGPAVAREMVLLGRQLRADEALTCGLVTKVVENEATLDTALALAAELCKKPAYALAQAKCAIVTGQNFGVGCGKLFERQLFALTFSNSDQVEGMHAFLERREPRFQNQR</sequence>
<dbReference type="EMBL" id="QEKK01000002">
    <property type="protein sequence ID" value="PVY59395.1"/>
    <property type="molecule type" value="Genomic_DNA"/>
</dbReference>
<dbReference type="GeneID" id="93229499"/>
<gene>
    <name evidence="9" type="ORF">C7373_102380</name>
    <name evidence="8" type="ORF">IB211_01397c</name>
</gene>
<dbReference type="GO" id="GO:0006635">
    <property type="term" value="P:fatty acid beta-oxidation"/>
    <property type="evidence" value="ECO:0007669"/>
    <property type="project" value="TreeGrafter"/>
</dbReference>
<dbReference type="RefSeq" id="WP_033116839.1">
    <property type="nucleotide sequence ID" value="NZ_CALICV010000034.1"/>
</dbReference>
<reference evidence="9 11" key="3">
    <citation type="submission" date="2018-04" db="EMBL/GenBank/DDBJ databases">
        <title>Genomic Encyclopedia of Type Strains, Phase IV (KMG-IV): sequencing the most valuable type-strain genomes for metagenomic binning, comparative biology and taxonomic classification.</title>
        <authorList>
            <person name="Goeker M."/>
        </authorList>
    </citation>
    <scope>NUCLEOTIDE SEQUENCE [LARGE SCALE GENOMIC DNA]</scope>
    <source>
        <strain evidence="9 11">DSM 26588</strain>
    </source>
</reference>
<dbReference type="EC" id="4.2.1.150" evidence="6"/>
<evidence type="ECO:0000256" key="7">
    <source>
        <dbReference type="RuleBase" id="RU003707"/>
    </source>
</evidence>
<organism evidence="8 10">
    <name type="scientific">Intestinimonas butyriciproducens</name>
    <dbReference type="NCBI Taxonomy" id="1297617"/>
    <lineage>
        <taxon>Bacteria</taxon>
        <taxon>Bacillati</taxon>
        <taxon>Bacillota</taxon>
        <taxon>Clostridia</taxon>
        <taxon>Eubacteriales</taxon>
        <taxon>Intestinimonas</taxon>
    </lineage>
</organism>
<dbReference type="eggNOG" id="COG1024">
    <property type="taxonomic scope" value="Bacteria"/>
</dbReference>
<protein>
    <recommendedName>
        <fullName evidence="6">short-chain-enoyl-CoA hydratase</fullName>
        <ecNumber evidence="6">4.2.1.150</ecNumber>
    </recommendedName>
</protein>
<dbReference type="Gene3D" id="3.90.226.10">
    <property type="entry name" value="2-enoyl-CoA Hydratase, Chain A, domain 1"/>
    <property type="match status" value="1"/>
</dbReference>
<dbReference type="FunFam" id="1.10.12.10:FF:000001">
    <property type="entry name" value="Probable enoyl-CoA hydratase, mitochondrial"/>
    <property type="match status" value="1"/>
</dbReference>
<keyword evidence="4 8" id="KW-0456">Lyase</keyword>
<dbReference type="Pfam" id="PF00378">
    <property type="entry name" value="ECH_1"/>
    <property type="match status" value="1"/>
</dbReference>
<dbReference type="KEGG" id="ibu:IB211_01397c"/>
<keyword evidence="10" id="KW-1185">Reference proteome</keyword>
<dbReference type="InterPro" id="IPR001753">
    <property type="entry name" value="Enoyl-CoA_hydra/iso"/>
</dbReference>
<proteinExistence type="inferred from homology"/>
<evidence type="ECO:0000256" key="1">
    <source>
        <dbReference type="ARBA" id="ARBA00005086"/>
    </source>
</evidence>
<dbReference type="Proteomes" id="UP000245778">
    <property type="component" value="Unassembled WGS sequence"/>
</dbReference>
<evidence type="ECO:0000313" key="9">
    <source>
        <dbReference type="EMBL" id="PVY59395.1"/>
    </source>
</evidence>
<comment type="pathway">
    <text evidence="1">Lipid metabolism; butanoate metabolism.</text>
</comment>
<dbReference type="EMBL" id="CP011307">
    <property type="protein sequence ID" value="ALP93790.1"/>
    <property type="molecule type" value="Genomic_DNA"/>
</dbReference>
<dbReference type="PROSITE" id="PS00166">
    <property type="entry name" value="ENOYL_COA_HYDRATASE"/>
    <property type="match status" value="1"/>
</dbReference>
<dbReference type="InterPro" id="IPR018376">
    <property type="entry name" value="Enoyl-CoA_hyd/isom_CS"/>
</dbReference>
<dbReference type="GO" id="GO:0018812">
    <property type="term" value="F:3-hydroxyacyl-CoA dehydratase activity"/>
    <property type="evidence" value="ECO:0007669"/>
    <property type="project" value="UniProtKB-EC"/>
</dbReference>
<comment type="similarity">
    <text evidence="2 7">Belongs to the enoyl-CoA hydratase/isomerase family.</text>
</comment>
<evidence type="ECO:0000313" key="10">
    <source>
        <dbReference type="Proteomes" id="UP000064844"/>
    </source>
</evidence>
<accession>A0A0S2W373</accession>
<dbReference type="SUPFAM" id="SSF52096">
    <property type="entry name" value="ClpP/crotonase"/>
    <property type="match status" value="1"/>
</dbReference>
<evidence type="ECO:0000256" key="4">
    <source>
        <dbReference type="ARBA" id="ARBA00023239"/>
    </source>
</evidence>
<evidence type="ECO:0000256" key="6">
    <source>
        <dbReference type="ARBA" id="ARBA00067035"/>
    </source>
</evidence>
<reference evidence="10" key="2">
    <citation type="submission" date="2015-04" db="EMBL/GenBank/DDBJ databases">
        <title>A butyrogenic pathway from the amino acid lysine in a human gut commensal.</title>
        <authorList>
            <person name="de Vos W.M."/>
            <person name="Bui N.T.P."/>
            <person name="Plugge C.M."/>
            <person name="Ritari J."/>
        </authorList>
    </citation>
    <scope>NUCLEOTIDE SEQUENCE [LARGE SCALE GENOMIC DNA]</scope>
    <source>
        <strain evidence="10">AF211</strain>
    </source>
</reference>
<evidence type="ECO:0000256" key="2">
    <source>
        <dbReference type="ARBA" id="ARBA00005254"/>
    </source>
</evidence>
<dbReference type="AlphaFoldDB" id="A0A0S2W373"/>
<evidence type="ECO:0000313" key="8">
    <source>
        <dbReference type="EMBL" id="ALP93790.1"/>
    </source>
</evidence>
<comment type="subunit">
    <text evidence="3">Homotetramer.</text>
</comment>
<dbReference type="OrthoDB" id="9775794at2"/>
<dbReference type="Gene3D" id="1.10.12.10">
    <property type="entry name" value="Lyase 2-enoyl-coa Hydratase, Chain A, domain 2"/>
    <property type="match status" value="1"/>
</dbReference>
<dbReference type="InterPro" id="IPR014748">
    <property type="entry name" value="Enoyl-CoA_hydra_C"/>
</dbReference>
<evidence type="ECO:0000256" key="3">
    <source>
        <dbReference type="ARBA" id="ARBA00011881"/>
    </source>
</evidence>
<evidence type="ECO:0000313" key="11">
    <source>
        <dbReference type="Proteomes" id="UP000245778"/>
    </source>
</evidence>
<dbReference type="PANTHER" id="PTHR11941:SF54">
    <property type="entry name" value="ENOYL-COA HYDRATASE, MITOCHONDRIAL"/>
    <property type="match status" value="1"/>
</dbReference>
<dbReference type="STRING" id="1297617.IB211_01397c"/>
<name>A0A0S2W373_9FIRM</name>
<dbReference type="InterPro" id="IPR029045">
    <property type="entry name" value="ClpP/crotonase-like_dom_sf"/>
</dbReference>
<dbReference type="PANTHER" id="PTHR11941">
    <property type="entry name" value="ENOYL-COA HYDRATASE-RELATED"/>
    <property type="match status" value="1"/>
</dbReference>